<accession>A0AA39QT76</accession>
<evidence type="ECO:0000256" key="2">
    <source>
        <dbReference type="SAM" id="Phobius"/>
    </source>
</evidence>
<feature type="region of interest" description="Disordered" evidence="1">
    <location>
        <begin position="323"/>
        <end position="356"/>
    </location>
</feature>
<name>A0AA39QT76_9LECA</name>
<dbReference type="AlphaFoldDB" id="A0AA39QT76"/>
<dbReference type="EMBL" id="JAFEKC020000020">
    <property type="protein sequence ID" value="KAK0508787.1"/>
    <property type="molecule type" value="Genomic_DNA"/>
</dbReference>
<protein>
    <submittedName>
        <fullName evidence="3">Uncharacterized protein</fullName>
    </submittedName>
</protein>
<feature type="compositionally biased region" description="Polar residues" evidence="1">
    <location>
        <begin position="325"/>
        <end position="334"/>
    </location>
</feature>
<sequence>MLMPDVNPVDSPGQSELALNSNMQNLPPDQLDITASDPLPEKSLPVTGLSEQEQVVKVGLVRSAGTLSSFASFSKAALSALGVAGTLAGTAFIILDFVDHNWVGGTIGAVGLAAGIATSLALSGPVGWIVGRVLAALFAILPGLFSDKHDPADRTGVQGIIQWKLFIDESYTGNEQCQKGTTDAPGNTNLVMRCQYRIWRTAFTSSMKANPTMDPTKWPPSPANTTNRVLAGKAGCIGGDPPEVCNNPTFAINRQLVTLPQIDQTADKVFDRIIPAPNGDCKLVAYPGDANFPDFQMTINGLPSAIACGLTAAINVNGTAVPIQGDTNDQTPSIGSSGQQSTDGQGGTFVAPPPQSPFAPLSQNDYVCIYKSGQGPFCLPPGTYGKQIGLGFEIKNVDSLSLPPGGWSLATHWEDAPIPRSPRPQGYTDVTYTKGIDPGKDSKGSKAFNDNLQGIDINRDGKANFTIAGPTDWPDPVCCLFAEPSFGGDVWCVGVGGGNTLPQWTNVPQSVSCHGGANVWLYAKEYGDAGGALIKGNMEDLKDKPYSNSKGSFSENVKAL</sequence>
<proteinExistence type="predicted"/>
<evidence type="ECO:0000313" key="4">
    <source>
        <dbReference type="Proteomes" id="UP001166286"/>
    </source>
</evidence>
<feature type="region of interest" description="Disordered" evidence="1">
    <location>
        <begin position="1"/>
        <end position="22"/>
    </location>
</feature>
<keyword evidence="2" id="KW-1133">Transmembrane helix</keyword>
<evidence type="ECO:0000313" key="3">
    <source>
        <dbReference type="EMBL" id="KAK0508787.1"/>
    </source>
</evidence>
<reference evidence="3" key="1">
    <citation type="submission" date="2023-03" db="EMBL/GenBank/DDBJ databases">
        <title>Complete genome of Cladonia borealis.</title>
        <authorList>
            <person name="Park H."/>
        </authorList>
    </citation>
    <scope>NUCLEOTIDE SEQUENCE</scope>
    <source>
        <strain evidence="3">ANT050790</strain>
    </source>
</reference>
<keyword evidence="2" id="KW-0812">Transmembrane</keyword>
<keyword evidence="4" id="KW-1185">Reference proteome</keyword>
<evidence type="ECO:0000256" key="1">
    <source>
        <dbReference type="SAM" id="MobiDB-lite"/>
    </source>
</evidence>
<comment type="caution">
    <text evidence="3">The sequence shown here is derived from an EMBL/GenBank/DDBJ whole genome shotgun (WGS) entry which is preliminary data.</text>
</comment>
<feature type="transmembrane region" description="Helical" evidence="2">
    <location>
        <begin position="76"/>
        <end position="95"/>
    </location>
</feature>
<feature type="compositionally biased region" description="Polar residues" evidence="1">
    <location>
        <begin position="12"/>
        <end position="22"/>
    </location>
</feature>
<feature type="transmembrane region" description="Helical" evidence="2">
    <location>
        <begin position="102"/>
        <end position="122"/>
    </location>
</feature>
<dbReference type="Proteomes" id="UP001166286">
    <property type="component" value="Unassembled WGS sequence"/>
</dbReference>
<organism evidence="3 4">
    <name type="scientific">Cladonia borealis</name>
    <dbReference type="NCBI Taxonomy" id="184061"/>
    <lineage>
        <taxon>Eukaryota</taxon>
        <taxon>Fungi</taxon>
        <taxon>Dikarya</taxon>
        <taxon>Ascomycota</taxon>
        <taxon>Pezizomycotina</taxon>
        <taxon>Lecanoromycetes</taxon>
        <taxon>OSLEUM clade</taxon>
        <taxon>Lecanoromycetidae</taxon>
        <taxon>Lecanorales</taxon>
        <taxon>Lecanorineae</taxon>
        <taxon>Cladoniaceae</taxon>
        <taxon>Cladonia</taxon>
    </lineage>
</organism>
<gene>
    <name evidence="3" type="ORF">JMJ35_009063</name>
</gene>
<keyword evidence="2" id="KW-0472">Membrane</keyword>